<feature type="transmembrane region" description="Helical" evidence="2">
    <location>
        <begin position="44"/>
        <end position="66"/>
    </location>
</feature>
<dbReference type="OrthoDB" id="2443878at2759"/>
<keyword evidence="1" id="KW-0175">Coiled coil</keyword>
<organism evidence="3 4">
    <name type="scientific">Glomus cerebriforme</name>
    <dbReference type="NCBI Taxonomy" id="658196"/>
    <lineage>
        <taxon>Eukaryota</taxon>
        <taxon>Fungi</taxon>
        <taxon>Fungi incertae sedis</taxon>
        <taxon>Mucoromycota</taxon>
        <taxon>Glomeromycotina</taxon>
        <taxon>Glomeromycetes</taxon>
        <taxon>Glomerales</taxon>
        <taxon>Glomeraceae</taxon>
        <taxon>Glomus</taxon>
    </lineage>
</organism>
<keyword evidence="2" id="KW-0472">Membrane</keyword>
<name>A0A397TKB7_9GLOM</name>
<dbReference type="EMBL" id="QKYT01000061">
    <property type="protein sequence ID" value="RIA95451.1"/>
    <property type="molecule type" value="Genomic_DNA"/>
</dbReference>
<dbReference type="Proteomes" id="UP000265703">
    <property type="component" value="Unassembled WGS sequence"/>
</dbReference>
<evidence type="ECO:0000256" key="1">
    <source>
        <dbReference type="SAM" id="Coils"/>
    </source>
</evidence>
<keyword evidence="2" id="KW-1133">Transmembrane helix</keyword>
<keyword evidence="4" id="KW-1185">Reference proteome</keyword>
<accession>A0A397TKB7</accession>
<feature type="coiled-coil region" evidence="1">
    <location>
        <begin position="75"/>
        <end position="133"/>
    </location>
</feature>
<keyword evidence="2" id="KW-0812">Transmembrane</keyword>
<evidence type="ECO:0000313" key="3">
    <source>
        <dbReference type="EMBL" id="RIA95451.1"/>
    </source>
</evidence>
<proteinExistence type="predicted"/>
<sequence length="242" mass="28226">MKHSSYEELAYFRTYSYWDAAAIKLYRLARIIVGTSFGKEVLEVVVGLFSFLYLLVIVLDSFSFFLKFEDPKVLREDSKELIKSIEEIIQNAEFKTLLAYDSSEDFSDTDSKIESIEESIEEDENTKENDTEENNTLKLYIGKTFHNWDHVVRFMKKYAIAKGHEVRIGGSGKKGKGYLEVTTFNDKHIGHECHPLANKFVSTLRKLPEEILEEIQFLTVIAKMNATVQYRIIREKFKTRIY</sequence>
<dbReference type="AlphaFoldDB" id="A0A397TKB7"/>
<dbReference type="STRING" id="658196.A0A397TKB7"/>
<gene>
    <name evidence="3" type="ORF">C1645_816683</name>
</gene>
<reference evidence="3 4" key="1">
    <citation type="submission" date="2018-06" db="EMBL/GenBank/DDBJ databases">
        <title>Comparative genomics reveals the genomic features of Rhizophagus irregularis, R. cerebriforme, R. diaphanum and Gigaspora rosea, and their symbiotic lifestyle signature.</title>
        <authorList>
            <person name="Morin E."/>
            <person name="San Clemente H."/>
            <person name="Chen E.C.H."/>
            <person name="De La Providencia I."/>
            <person name="Hainaut M."/>
            <person name="Kuo A."/>
            <person name="Kohler A."/>
            <person name="Murat C."/>
            <person name="Tang N."/>
            <person name="Roy S."/>
            <person name="Loubradou J."/>
            <person name="Henrissat B."/>
            <person name="Grigoriev I.V."/>
            <person name="Corradi N."/>
            <person name="Roux C."/>
            <person name="Martin F.M."/>
        </authorList>
    </citation>
    <scope>NUCLEOTIDE SEQUENCE [LARGE SCALE GENOMIC DNA]</scope>
    <source>
        <strain evidence="3 4">DAOM 227022</strain>
    </source>
</reference>
<evidence type="ECO:0000313" key="4">
    <source>
        <dbReference type="Proteomes" id="UP000265703"/>
    </source>
</evidence>
<comment type="caution">
    <text evidence="3">The sequence shown here is derived from an EMBL/GenBank/DDBJ whole genome shotgun (WGS) entry which is preliminary data.</text>
</comment>
<evidence type="ECO:0000256" key="2">
    <source>
        <dbReference type="SAM" id="Phobius"/>
    </source>
</evidence>
<protein>
    <submittedName>
        <fullName evidence="3">Uncharacterized protein</fullName>
    </submittedName>
</protein>